<dbReference type="InterPro" id="IPR027353">
    <property type="entry name" value="NET_dom"/>
</dbReference>
<accession>A0A835E747</accession>
<comment type="caution">
    <text evidence="5">The sequence shown here is derived from an EMBL/GenBank/DDBJ whole genome shotgun (WGS) entry which is preliminary data.</text>
</comment>
<proteinExistence type="predicted"/>
<protein>
    <recommendedName>
        <fullName evidence="4">NET domain-containing protein</fullName>
    </recommendedName>
</protein>
<organism evidence="5 6">
    <name type="scientific">Digitaria exilis</name>
    <dbReference type="NCBI Taxonomy" id="1010633"/>
    <lineage>
        <taxon>Eukaryota</taxon>
        <taxon>Viridiplantae</taxon>
        <taxon>Streptophyta</taxon>
        <taxon>Embryophyta</taxon>
        <taxon>Tracheophyta</taxon>
        <taxon>Spermatophyta</taxon>
        <taxon>Magnoliopsida</taxon>
        <taxon>Liliopsida</taxon>
        <taxon>Poales</taxon>
        <taxon>Poaceae</taxon>
        <taxon>PACMAD clade</taxon>
        <taxon>Panicoideae</taxon>
        <taxon>Panicodae</taxon>
        <taxon>Paniceae</taxon>
        <taxon>Anthephorinae</taxon>
        <taxon>Digitaria</taxon>
    </lineage>
</organism>
<evidence type="ECO:0000256" key="2">
    <source>
        <dbReference type="ARBA" id="ARBA00023163"/>
    </source>
</evidence>
<dbReference type="Pfam" id="PF17035">
    <property type="entry name" value="BET"/>
    <property type="match status" value="1"/>
</dbReference>
<keyword evidence="1" id="KW-0805">Transcription regulation</keyword>
<gene>
    <name evidence="5" type="ORF">HU200_054258</name>
</gene>
<dbReference type="PROSITE" id="PS51525">
    <property type="entry name" value="NET"/>
    <property type="match status" value="1"/>
</dbReference>
<dbReference type="OrthoDB" id="21449at2759"/>
<dbReference type="PANTHER" id="PTHR45926">
    <property type="entry name" value="OSJNBA0053K19.4 PROTEIN"/>
    <property type="match status" value="1"/>
</dbReference>
<dbReference type="InterPro" id="IPR038336">
    <property type="entry name" value="NET_sf"/>
</dbReference>
<evidence type="ECO:0000313" key="5">
    <source>
        <dbReference type="EMBL" id="KAF8664940.1"/>
    </source>
</evidence>
<dbReference type="Gene3D" id="1.20.1270.220">
    <property type="match status" value="1"/>
</dbReference>
<feature type="domain" description="NET" evidence="4">
    <location>
        <begin position="200"/>
        <end position="278"/>
    </location>
</feature>
<evidence type="ECO:0000256" key="1">
    <source>
        <dbReference type="ARBA" id="ARBA00023015"/>
    </source>
</evidence>
<dbReference type="Proteomes" id="UP000636709">
    <property type="component" value="Unassembled WGS sequence"/>
</dbReference>
<evidence type="ECO:0000259" key="4">
    <source>
        <dbReference type="PROSITE" id="PS51525"/>
    </source>
</evidence>
<feature type="region of interest" description="Disordered" evidence="3">
    <location>
        <begin position="1"/>
        <end position="43"/>
    </location>
</feature>
<reference evidence="5" key="1">
    <citation type="submission" date="2020-07" db="EMBL/GenBank/DDBJ databases">
        <title>Genome sequence and genetic diversity analysis of an under-domesticated orphan crop, white fonio (Digitaria exilis).</title>
        <authorList>
            <person name="Bennetzen J.L."/>
            <person name="Chen S."/>
            <person name="Ma X."/>
            <person name="Wang X."/>
            <person name="Yssel A.E.J."/>
            <person name="Chaluvadi S.R."/>
            <person name="Johnson M."/>
            <person name="Gangashetty P."/>
            <person name="Hamidou F."/>
            <person name="Sanogo M.D."/>
            <person name="Zwaenepoel A."/>
            <person name="Wallace J."/>
            <person name="Van De Peer Y."/>
            <person name="Van Deynze A."/>
        </authorList>
    </citation>
    <scope>NUCLEOTIDE SEQUENCE</scope>
    <source>
        <tissue evidence="5">Leaves</tissue>
    </source>
</reference>
<dbReference type="EMBL" id="JACEFO010002346">
    <property type="protein sequence ID" value="KAF8664940.1"/>
    <property type="molecule type" value="Genomic_DNA"/>
</dbReference>
<dbReference type="AlphaFoldDB" id="A0A835E747"/>
<keyword evidence="2" id="KW-0804">Transcription</keyword>
<evidence type="ECO:0000313" key="6">
    <source>
        <dbReference type="Proteomes" id="UP000636709"/>
    </source>
</evidence>
<evidence type="ECO:0000256" key="3">
    <source>
        <dbReference type="SAM" id="MobiDB-lite"/>
    </source>
</evidence>
<name>A0A835E747_9POAL</name>
<feature type="compositionally biased region" description="Basic and acidic residues" evidence="3">
    <location>
        <begin position="15"/>
        <end position="34"/>
    </location>
</feature>
<keyword evidence="6" id="KW-1185">Reference proteome</keyword>
<sequence>MPGGAPPSAPSTAPRPHEAAEEAHDKRALGEGRLKRTGGSEIEGPQMPRSVFFIFLLSLISKKVSRKSFEENESNIDHMEHYKYVLSKLLGGQDDSFHKEVSKEVQGPSTQNKGKESFTCSRSFPLFQEQIGDLAKNDKERIKLAFHEIITFLNNDVDEVDRDIQAMEKNGETCQETVKKLSTGLLGKLGKMAQGVDDLLNTAASKCRPMSTEEKIELGKLIRKLPEEALNRVVEIITRRKQASQSSDRITMKLGELDDATLWRLYYHVEYVLNENKM</sequence>